<proteinExistence type="predicted"/>
<dbReference type="AlphaFoldDB" id="A0A1F7W4F5"/>
<sequence>MKRRVTQPVAGIGALIIALFFGTFVVLGMSEPEARFSISADGLAMVSGQAAPSVGRLSIGVSDDPGIALSSGVGMVYRSELGGNPLPAGFIVEISYDEEKLDGIAPNRLSAFAYDRVARAWIALQSVVDPAERTVTTESSGIDAIWWTLGAR</sequence>
<name>A0A1F7W4F5_9BACT</name>
<keyword evidence="1" id="KW-0472">Membrane</keyword>
<accession>A0A1F7W4F5</accession>
<protein>
    <submittedName>
        <fullName evidence="2">Uncharacterized protein</fullName>
    </submittedName>
</protein>
<reference evidence="2 3" key="1">
    <citation type="journal article" date="2016" name="Nat. Commun.">
        <title>Thousands of microbial genomes shed light on interconnected biogeochemical processes in an aquifer system.</title>
        <authorList>
            <person name="Anantharaman K."/>
            <person name="Brown C.T."/>
            <person name="Hug L.A."/>
            <person name="Sharon I."/>
            <person name="Castelle C.J."/>
            <person name="Probst A.J."/>
            <person name="Thomas B.C."/>
            <person name="Singh A."/>
            <person name="Wilkins M.J."/>
            <person name="Karaoz U."/>
            <person name="Brodie E.L."/>
            <person name="Williams K.H."/>
            <person name="Hubbard S.S."/>
            <person name="Banfield J.F."/>
        </authorList>
    </citation>
    <scope>NUCLEOTIDE SEQUENCE [LARGE SCALE GENOMIC DNA]</scope>
</reference>
<dbReference type="EMBL" id="MGFE01000030">
    <property type="protein sequence ID" value="OGL97703.1"/>
    <property type="molecule type" value="Genomic_DNA"/>
</dbReference>
<gene>
    <name evidence="2" type="ORF">A2304_00360</name>
</gene>
<feature type="transmembrane region" description="Helical" evidence="1">
    <location>
        <begin position="9"/>
        <end position="29"/>
    </location>
</feature>
<keyword evidence="1" id="KW-1133">Transmembrane helix</keyword>
<dbReference type="Proteomes" id="UP000176501">
    <property type="component" value="Unassembled WGS sequence"/>
</dbReference>
<evidence type="ECO:0000313" key="2">
    <source>
        <dbReference type="EMBL" id="OGL97703.1"/>
    </source>
</evidence>
<organism evidence="2 3">
    <name type="scientific">Candidatus Uhrbacteria bacterium RIFOXYB2_FULL_57_15</name>
    <dbReference type="NCBI Taxonomy" id="1802422"/>
    <lineage>
        <taxon>Bacteria</taxon>
        <taxon>Candidatus Uhriibacteriota</taxon>
    </lineage>
</organism>
<keyword evidence="1" id="KW-0812">Transmembrane</keyword>
<evidence type="ECO:0000256" key="1">
    <source>
        <dbReference type="SAM" id="Phobius"/>
    </source>
</evidence>
<evidence type="ECO:0000313" key="3">
    <source>
        <dbReference type="Proteomes" id="UP000176501"/>
    </source>
</evidence>
<comment type="caution">
    <text evidence="2">The sequence shown here is derived from an EMBL/GenBank/DDBJ whole genome shotgun (WGS) entry which is preliminary data.</text>
</comment>